<evidence type="ECO:0000256" key="8">
    <source>
        <dbReference type="ARBA" id="ARBA00023306"/>
    </source>
</evidence>
<keyword evidence="13" id="KW-1185">Reference proteome</keyword>
<dbReference type="PROSITE" id="PS51779">
    <property type="entry name" value="POTRA"/>
    <property type="match status" value="1"/>
</dbReference>
<evidence type="ECO:0000256" key="6">
    <source>
        <dbReference type="ARBA" id="ARBA00022989"/>
    </source>
</evidence>
<comment type="subunit">
    <text evidence="9">Part of a complex composed of FtsB, FtsL and FtsQ.</text>
</comment>
<keyword evidence="2 9" id="KW-1003">Cell membrane</keyword>
<keyword evidence="4 9" id="KW-0132">Cell division</keyword>
<feature type="region of interest" description="Disordered" evidence="10">
    <location>
        <begin position="235"/>
        <end position="256"/>
    </location>
</feature>
<dbReference type="RefSeq" id="WP_255913144.1">
    <property type="nucleotide sequence ID" value="NZ_JANFQO010000005.1"/>
</dbReference>
<dbReference type="GO" id="GO:0051301">
    <property type="term" value="P:cell division"/>
    <property type="evidence" value="ECO:0007669"/>
    <property type="project" value="UniProtKB-KW"/>
</dbReference>
<evidence type="ECO:0000313" key="12">
    <source>
        <dbReference type="EMBL" id="MCQ4164394.1"/>
    </source>
</evidence>
<comment type="caution">
    <text evidence="12">The sequence shown here is derived from an EMBL/GenBank/DDBJ whole genome shotgun (WGS) entry which is preliminary data.</text>
</comment>
<organism evidence="12 13">
    <name type="scientific">Tahibacter harae</name>
    <dbReference type="NCBI Taxonomy" id="2963937"/>
    <lineage>
        <taxon>Bacteria</taxon>
        <taxon>Pseudomonadati</taxon>
        <taxon>Pseudomonadota</taxon>
        <taxon>Gammaproteobacteria</taxon>
        <taxon>Lysobacterales</taxon>
        <taxon>Rhodanobacteraceae</taxon>
        <taxon>Tahibacter</taxon>
    </lineage>
</organism>
<dbReference type="InterPro" id="IPR026579">
    <property type="entry name" value="FtsQ"/>
</dbReference>
<comment type="subcellular location">
    <subcellularLocation>
        <location evidence="9">Cell inner membrane</location>
        <topology evidence="9">Single-pass type II membrane protein</topology>
    </subcellularLocation>
    <subcellularLocation>
        <location evidence="1">Membrane</location>
    </subcellularLocation>
    <text evidence="9">Localizes to the division septum.</text>
</comment>
<dbReference type="InterPro" id="IPR045335">
    <property type="entry name" value="FtsQ_C_sf"/>
</dbReference>
<evidence type="ECO:0000313" key="13">
    <source>
        <dbReference type="Proteomes" id="UP001165498"/>
    </source>
</evidence>
<evidence type="ECO:0000256" key="1">
    <source>
        <dbReference type="ARBA" id="ARBA00004370"/>
    </source>
</evidence>
<dbReference type="Gene3D" id="3.40.50.11690">
    <property type="entry name" value="Cell division protein FtsQ/DivIB"/>
    <property type="match status" value="1"/>
</dbReference>
<comment type="function">
    <text evidence="9">Essential cell division protein. May link together the upstream cell division proteins, which are predominantly cytoplasmic, with the downstream cell division proteins, which are predominantly periplasmic. May control correct divisome assembly.</text>
</comment>
<evidence type="ECO:0000256" key="10">
    <source>
        <dbReference type="SAM" id="MobiDB-lite"/>
    </source>
</evidence>
<reference evidence="12" key="1">
    <citation type="submission" date="2022-07" db="EMBL/GenBank/DDBJ databases">
        <title>Tahibacter sp., a new gammaproteobacterium isolated from the silt sample collected at pig farm.</title>
        <authorList>
            <person name="Chen H."/>
        </authorList>
    </citation>
    <scope>NUCLEOTIDE SEQUENCE</scope>
    <source>
        <strain evidence="12">P2K</strain>
    </source>
</reference>
<name>A0ABT1QQ35_9GAMM</name>
<feature type="compositionally biased region" description="Pro residues" evidence="10">
    <location>
        <begin position="238"/>
        <end position="247"/>
    </location>
</feature>
<dbReference type="EMBL" id="JANFQO010000005">
    <property type="protein sequence ID" value="MCQ4164394.1"/>
    <property type="molecule type" value="Genomic_DNA"/>
</dbReference>
<dbReference type="HAMAP" id="MF_00911">
    <property type="entry name" value="FtsQ_subfam"/>
    <property type="match status" value="1"/>
</dbReference>
<evidence type="ECO:0000256" key="5">
    <source>
        <dbReference type="ARBA" id="ARBA00022692"/>
    </source>
</evidence>
<keyword evidence="6 9" id="KW-1133">Transmembrane helix</keyword>
<evidence type="ECO:0000259" key="11">
    <source>
        <dbReference type="PROSITE" id="PS51779"/>
    </source>
</evidence>
<accession>A0ABT1QQ35</accession>
<sequence>MSATAIQRLLAWAIALTLVALPVVGLLNGWYAADRWPVRQLELQAEFANVSAEQIRAAAAPAIGIGFFAVDLAGVQKSVAQLPWVEKVEARKRWPDTLVLRIYEQRPYAHWGRERLLNRDGQLFQVPGAPEIQGLPRLDGPDERIAEVINFHNEILAESAGSGLKIAGVSLSARGSWTVHLDSGADIFVGNDHARERLRRFLQLYPRVAASGQGAFEYVDLRYSNGFAMKWPGQDPVPLTPPAPPATPEHVPVEDA</sequence>
<keyword evidence="8 9" id="KW-0131">Cell cycle</keyword>
<evidence type="ECO:0000256" key="9">
    <source>
        <dbReference type="HAMAP-Rule" id="MF_00911"/>
    </source>
</evidence>
<dbReference type="PANTHER" id="PTHR35851">
    <property type="entry name" value="CELL DIVISION PROTEIN FTSQ"/>
    <property type="match status" value="1"/>
</dbReference>
<dbReference type="Pfam" id="PF03799">
    <property type="entry name" value="FtsQ_DivIB_C"/>
    <property type="match status" value="1"/>
</dbReference>
<dbReference type="Gene3D" id="3.10.20.310">
    <property type="entry name" value="membrane protein fhac"/>
    <property type="match status" value="1"/>
</dbReference>
<dbReference type="InterPro" id="IPR013685">
    <property type="entry name" value="POTRA_FtsQ_type"/>
</dbReference>
<dbReference type="InterPro" id="IPR005548">
    <property type="entry name" value="Cell_div_FtsQ/DivIB_C"/>
</dbReference>
<evidence type="ECO:0000256" key="3">
    <source>
        <dbReference type="ARBA" id="ARBA00022519"/>
    </source>
</evidence>
<protein>
    <recommendedName>
        <fullName evidence="9">Cell division protein FtsQ</fullName>
    </recommendedName>
</protein>
<gene>
    <name evidence="9" type="primary">ftsQ</name>
    <name evidence="12" type="ORF">NM961_06680</name>
</gene>
<evidence type="ECO:0000256" key="4">
    <source>
        <dbReference type="ARBA" id="ARBA00022618"/>
    </source>
</evidence>
<keyword evidence="5 9" id="KW-0812">Transmembrane</keyword>
<dbReference type="Pfam" id="PF08478">
    <property type="entry name" value="POTRA_1"/>
    <property type="match status" value="1"/>
</dbReference>
<keyword evidence="3 9" id="KW-0997">Cell inner membrane</keyword>
<dbReference type="PANTHER" id="PTHR35851:SF1">
    <property type="entry name" value="CELL DIVISION PROTEIN FTSQ"/>
    <property type="match status" value="1"/>
</dbReference>
<dbReference type="InterPro" id="IPR034746">
    <property type="entry name" value="POTRA"/>
</dbReference>
<feature type="domain" description="POTRA" evidence="11">
    <location>
        <begin position="36"/>
        <end position="105"/>
    </location>
</feature>
<keyword evidence="7 9" id="KW-0472">Membrane</keyword>
<proteinExistence type="inferred from homology"/>
<dbReference type="Proteomes" id="UP001165498">
    <property type="component" value="Unassembled WGS sequence"/>
</dbReference>
<evidence type="ECO:0000256" key="2">
    <source>
        <dbReference type="ARBA" id="ARBA00022475"/>
    </source>
</evidence>
<comment type="similarity">
    <text evidence="9">Belongs to the FtsQ/DivIB family. FtsQ subfamily.</text>
</comment>
<evidence type="ECO:0000256" key="7">
    <source>
        <dbReference type="ARBA" id="ARBA00023136"/>
    </source>
</evidence>